<comment type="caution">
    <text evidence="1">The sequence shown here is derived from an EMBL/GenBank/DDBJ whole genome shotgun (WGS) entry which is preliminary data.</text>
</comment>
<evidence type="ECO:0000313" key="2">
    <source>
        <dbReference type="Proteomes" id="UP000789570"/>
    </source>
</evidence>
<protein>
    <submittedName>
        <fullName evidence="1">1623_t:CDS:1</fullName>
    </submittedName>
</protein>
<evidence type="ECO:0000313" key="1">
    <source>
        <dbReference type="EMBL" id="CAG8436486.1"/>
    </source>
</evidence>
<dbReference type="AlphaFoldDB" id="A0A9N8V446"/>
<sequence>MESVQSDNLFKIIKLNVIEFARSSQGGPTERTFCIKCRYLKSDRQIKKKRTRIRKNSNLMITDEMIRIDKTLEYIVKLQDIHFLLMFIAMNIESPTEESASSYIPGQSDNLQEEFLHKQ</sequence>
<dbReference type="Proteomes" id="UP000789570">
    <property type="component" value="Unassembled WGS sequence"/>
</dbReference>
<name>A0A9N8V446_9GLOM</name>
<accession>A0A9N8V446</accession>
<gene>
    <name evidence="1" type="ORF">FCALED_LOCUS130</name>
</gene>
<keyword evidence="2" id="KW-1185">Reference proteome</keyword>
<reference evidence="1" key="1">
    <citation type="submission" date="2021-06" db="EMBL/GenBank/DDBJ databases">
        <authorList>
            <person name="Kallberg Y."/>
            <person name="Tangrot J."/>
            <person name="Rosling A."/>
        </authorList>
    </citation>
    <scope>NUCLEOTIDE SEQUENCE</scope>
    <source>
        <strain evidence="1">UK204</strain>
    </source>
</reference>
<dbReference type="EMBL" id="CAJVPQ010000008">
    <property type="protein sequence ID" value="CAG8436486.1"/>
    <property type="molecule type" value="Genomic_DNA"/>
</dbReference>
<organism evidence="1 2">
    <name type="scientific">Funneliformis caledonium</name>
    <dbReference type="NCBI Taxonomy" id="1117310"/>
    <lineage>
        <taxon>Eukaryota</taxon>
        <taxon>Fungi</taxon>
        <taxon>Fungi incertae sedis</taxon>
        <taxon>Mucoromycota</taxon>
        <taxon>Glomeromycotina</taxon>
        <taxon>Glomeromycetes</taxon>
        <taxon>Glomerales</taxon>
        <taxon>Glomeraceae</taxon>
        <taxon>Funneliformis</taxon>
    </lineage>
</organism>
<proteinExistence type="predicted"/>